<sequence length="142" mass="15160">MLPLTALAPSLQVCLFPSPACLIDGGRQQFSVTVLPSVAGYLDLTLSPSIFAILDFDIGDLQTIWIKPGLTTLCSLELLAGGYFDGALPGTTTDHLKRTLSTLPHNNISNRTSELPQIVGTQETSPDTKRSTAVPTAHQAER</sequence>
<dbReference type="EMBL" id="JAHRIP010028780">
    <property type="protein sequence ID" value="MEQ2291096.1"/>
    <property type="molecule type" value="Genomic_DNA"/>
</dbReference>
<dbReference type="Proteomes" id="UP001469553">
    <property type="component" value="Unassembled WGS sequence"/>
</dbReference>
<organism evidence="2 3">
    <name type="scientific">Ameca splendens</name>
    <dbReference type="NCBI Taxonomy" id="208324"/>
    <lineage>
        <taxon>Eukaryota</taxon>
        <taxon>Metazoa</taxon>
        <taxon>Chordata</taxon>
        <taxon>Craniata</taxon>
        <taxon>Vertebrata</taxon>
        <taxon>Euteleostomi</taxon>
        <taxon>Actinopterygii</taxon>
        <taxon>Neopterygii</taxon>
        <taxon>Teleostei</taxon>
        <taxon>Neoteleostei</taxon>
        <taxon>Acanthomorphata</taxon>
        <taxon>Ovalentaria</taxon>
        <taxon>Atherinomorphae</taxon>
        <taxon>Cyprinodontiformes</taxon>
        <taxon>Goodeidae</taxon>
        <taxon>Ameca</taxon>
    </lineage>
</organism>
<accession>A0ABV0YBH8</accession>
<evidence type="ECO:0000313" key="2">
    <source>
        <dbReference type="EMBL" id="MEQ2291096.1"/>
    </source>
</evidence>
<evidence type="ECO:0000313" key="3">
    <source>
        <dbReference type="Proteomes" id="UP001469553"/>
    </source>
</evidence>
<gene>
    <name evidence="2" type="ORF">AMECASPLE_009926</name>
</gene>
<protein>
    <submittedName>
        <fullName evidence="2">Uncharacterized protein</fullName>
    </submittedName>
</protein>
<name>A0ABV0YBH8_9TELE</name>
<evidence type="ECO:0000256" key="1">
    <source>
        <dbReference type="SAM" id="MobiDB-lite"/>
    </source>
</evidence>
<comment type="caution">
    <text evidence="2">The sequence shown here is derived from an EMBL/GenBank/DDBJ whole genome shotgun (WGS) entry which is preliminary data.</text>
</comment>
<feature type="region of interest" description="Disordered" evidence="1">
    <location>
        <begin position="102"/>
        <end position="142"/>
    </location>
</feature>
<keyword evidence="3" id="KW-1185">Reference proteome</keyword>
<proteinExistence type="predicted"/>
<reference evidence="2 3" key="1">
    <citation type="submission" date="2021-06" db="EMBL/GenBank/DDBJ databases">
        <authorList>
            <person name="Palmer J.M."/>
        </authorList>
    </citation>
    <scope>NUCLEOTIDE SEQUENCE [LARGE SCALE GENOMIC DNA]</scope>
    <source>
        <strain evidence="2 3">AS_MEX2019</strain>
        <tissue evidence="2">Muscle</tissue>
    </source>
</reference>
<feature type="compositionally biased region" description="Polar residues" evidence="1">
    <location>
        <begin position="102"/>
        <end position="125"/>
    </location>
</feature>